<dbReference type="Gramene" id="AET3Gv20537600.24">
    <property type="protein sequence ID" value="AET3Gv20537600.24"/>
    <property type="gene ID" value="AET3Gv20537600"/>
</dbReference>
<organism evidence="2 3">
    <name type="scientific">Aegilops tauschii subsp. strangulata</name>
    <name type="common">Goatgrass</name>
    <dbReference type="NCBI Taxonomy" id="200361"/>
    <lineage>
        <taxon>Eukaryota</taxon>
        <taxon>Viridiplantae</taxon>
        <taxon>Streptophyta</taxon>
        <taxon>Embryophyta</taxon>
        <taxon>Tracheophyta</taxon>
        <taxon>Spermatophyta</taxon>
        <taxon>Magnoliopsida</taxon>
        <taxon>Liliopsida</taxon>
        <taxon>Poales</taxon>
        <taxon>Poaceae</taxon>
        <taxon>BOP clade</taxon>
        <taxon>Pooideae</taxon>
        <taxon>Triticodae</taxon>
        <taxon>Triticeae</taxon>
        <taxon>Triticinae</taxon>
        <taxon>Aegilops</taxon>
    </lineage>
</organism>
<dbReference type="EnsemblPlants" id="AET3Gv20537600.24">
    <property type="protein sequence ID" value="AET3Gv20537600.24"/>
    <property type="gene ID" value="AET3Gv20537600"/>
</dbReference>
<accession>A0A453F1D2</accession>
<evidence type="ECO:0000256" key="1">
    <source>
        <dbReference type="SAM" id="MobiDB-lite"/>
    </source>
</evidence>
<name>A0A453F1D2_AEGTS</name>
<evidence type="ECO:0000313" key="2">
    <source>
        <dbReference type="EnsemblPlants" id="AET3Gv20537600.24"/>
    </source>
</evidence>
<reference evidence="2" key="4">
    <citation type="submission" date="2019-03" db="UniProtKB">
        <authorList>
            <consortium name="EnsemblPlants"/>
        </authorList>
    </citation>
    <scope>IDENTIFICATION</scope>
</reference>
<feature type="region of interest" description="Disordered" evidence="1">
    <location>
        <begin position="21"/>
        <end position="48"/>
    </location>
</feature>
<proteinExistence type="predicted"/>
<reference evidence="2" key="5">
    <citation type="journal article" date="2021" name="G3 (Bethesda)">
        <title>Aegilops tauschii genome assembly Aet v5.0 features greater sequence contiguity and improved annotation.</title>
        <authorList>
            <person name="Wang L."/>
            <person name="Zhu T."/>
            <person name="Rodriguez J.C."/>
            <person name="Deal K.R."/>
            <person name="Dubcovsky J."/>
            <person name="McGuire P.E."/>
            <person name="Lux T."/>
            <person name="Spannagl M."/>
            <person name="Mayer K.F.X."/>
            <person name="Baldrich P."/>
            <person name="Meyers B.C."/>
            <person name="Huo N."/>
            <person name="Gu Y.Q."/>
            <person name="Zhou H."/>
            <person name="Devos K.M."/>
            <person name="Bennetzen J.L."/>
            <person name="Unver T."/>
            <person name="Budak H."/>
            <person name="Gulick P.J."/>
            <person name="Galiba G."/>
            <person name="Kalapos B."/>
            <person name="Nelson D.R."/>
            <person name="Li P."/>
            <person name="You F.M."/>
            <person name="Luo M.C."/>
            <person name="Dvorak J."/>
        </authorList>
    </citation>
    <scope>NUCLEOTIDE SEQUENCE [LARGE SCALE GENOMIC DNA]</scope>
    <source>
        <strain evidence="2">cv. AL8/78</strain>
    </source>
</reference>
<reference evidence="2" key="3">
    <citation type="journal article" date="2017" name="Nature">
        <title>Genome sequence of the progenitor of the wheat D genome Aegilops tauschii.</title>
        <authorList>
            <person name="Luo M.C."/>
            <person name="Gu Y.Q."/>
            <person name="Puiu D."/>
            <person name="Wang H."/>
            <person name="Twardziok S.O."/>
            <person name="Deal K.R."/>
            <person name="Huo N."/>
            <person name="Zhu T."/>
            <person name="Wang L."/>
            <person name="Wang Y."/>
            <person name="McGuire P.E."/>
            <person name="Liu S."/>
            <person name="Long H."/>
            <person name="Ramasamy R.K."/>
            <person name="Rodriguez J.C."/>
            <person name="Van S.L."/>
            <person name="Yuan L."/>
            <person name="Wang Z."/>
            <person name="Xia Z."/>
            <person name="Xiao L."/>
            <person name="Anderson O.D."/>
            <person name="Ouyang S."/>
            <person name="Liang Y."/>
            <person name="Zimin A.V."/>
            <person name="Pertea G."/>
            <person name="Qi P."/>
            <person name="Bennetzen J.L."/>
            <person name="Dai X."/>
            <person name="Dawson M.W."/>
            <person name="Muller H.G."/>
            <person name="Kugler K."/>
            <person name="Rivarola-Duarte L."/>
            <person name="Spannagl M."/>
            <person name="Mayer K.F.X."/>
            <person name="Lu F.H."/>
            <person name="Bevan M.W."/>
            <person name="Leroy P."/>
            <person name="Li P."/>
            <person name="You F.M."/>
            <person name="Sun Q."/>
            <person name="Liu Z."/>
            <person name="Lyons E."/>
            <person name="Wicker T."/>
            <person name="Salzberg S.L."/>
            <person name="Devos K.M."/>
            <person name="Dvorak J."/>
        </authorList>
    </citation>
    <scope>NUCLEOTIDE SEQUENCE [LARGE SCALE GENOMIC DNA]</scope>
    <source>
        <strain evidence="2">cv. AL8/78</strain>
    </source>
</reference>
<reference evidence="3" key="2">
    <citation type="journal article" date="2017" name="Nat. Plants">
        <title>The Aegilops tauschii genome reveals multiple impacts of transposons.</title>
        <authorList>
            <person name="Zhao G."/>
            <person name="Zou C."/>
            <person name="Li K."/>
            <person name="Wang K."/>
            <person name="Li T."/>
            <person name="Gao L."/>
            <person name="Zhang X."/>
            <person name="Wang H."/>
            <person name="Yang Z."/>
            <person name="Liu X."/>
            <person name="Jiang W."/>
            <person name="Mao L."/>
            <person name="Kong X."/>
            <person name="Jiao Y."/>
            <person name="Jia J."/>
        </authorList>
    </citation>
    <scope>NUCLEOTIDE SEQUENCE [LARGE SCALE GENOMIC DNA]</scope>
    <source>
        <strain evidence="3">cv. AL8/78</strain>
    </source>
</reference>
<dbReference type="Proteomes" id="UP000015105">
    <property type="component" value="Chromosome 3D"/>
</dbReference>
<evidence type="ECO:0000313" key="3">
    <source>
        <dbReference type="Proteomes" id="UP000015105"/>
    </source>
</evidence>
<keyword evidence="3" id="KW-1185">Reference proteome</keyword>
<protein>
    <submittedName>
        <fullName evidence="2">Uncharacterized protein</fullName>
    </submittedName>
</protein>
<reference evidence="3" key="1">
    <citation type="journal article" date="2014" name="Science">
        <title>Ancient hybridizations among the ancestral genomes of bread wheat.</title>
        <authorList>
            <consortium name="International Wheat Genome Sequencing Consortium,"/>
            <person name="Marcussen T."/>
            <person name="Sandve S.R."/>
            <person name="Heier L."/>
            <person name="Spannagl M."/>
            <person name="Pfeifer M."/>
            <person name="Jakobsen K.S."/>
            <person name="Wulff B.B."/>
            <person name="Steuernagel B."/>
            <person name="Mayer K.F."/>
            <person name="Olsen O.A."/>
        </authorList>
    </citation>
    <scope>NUCLEOTIDE SEQUENCE [LARGE SCALE GENOMIC DNA]</scope>
    <source>
        <strain evidence="3">cv. AL8/78</strain>
    </source>
</reference>
<dbReference type="AlphaFoldDB" id="A0A453F1D2"/>
<sequence>PAYGNSRSSVSEDELKEKHANLNGEVLDNDRMLSPSNDGPIRMNTGNDSAIVEENSSPMQRGMVLPFLPLSLTFDNIRYSVDMP</sequence>